<dbReference type="GeneID" id="115740571"/>
<feature type="compositionally biased region" description="Basic and acidic residues" evidence="1">
    <location>
        <begin position="189"/>
        <end position="208"/>
    </location>
</feature>
<dbReference type="Pfam" id="PF14364">
    <property type="entry name" value="DUF4408"/>
    <property type="match status" value="1"/>
</dbReference>
<evidence type="ECO:0000313" key="5">
    <source>
        <dbReference type="RefSeq" id="XP_030529938.2"/>
    </source>
</evidence>
<reference evidence="5" key="1">
    <citation type="submission" date="2025-08" db="UniProtKB">
        <authorList>
            <consortium name="RefSeq"/>
        </authorList>
    </citation>
    <scope>IDENTIFICATION</scope>
    <source>
        <tissue evidence="5">Leaf</tissue>
    </source>
</reference>
<evidence type="ECO:0000313" key="4">
    <source>
        <dbReference type="Proteomes" id="UP000827889"/>
    </source>
</evidence>
<dbReference type="KEGG" id="rarg:115740571"/>
<dbReference type="PANTHER" id="PTHR33098:SF57">
    <property type="entry name" value="DUF4408 DOMAIN PROTEIN"/>
    <property type="match status" value="1"/>
</dbReference>
<name>A0A8B8P7Q1_9MYRT</name>
<dbReference type="RefSeq" id="XP_030529938.2">
    <property type="nucleotide sequence ID" value="XM_030674078.2"/>
</dbReference>
<feature type="region of interest" description="Disordered" evidence="1">
    <location>
        <begin position="185"/>
        <end position="212"/>
    </location>
</feature>
<evidence type="ECO:0000259" key="3">
    <source>
        <dbReference type="Pfam" id="PF14364"/>
    </source>
</evidence>
<keyword evidence="2" id="KW-1133">Transmembrane helix</keyword>
<evidence type="ECO:0000256" key="2">
    <source>
        <dbReference type="SAM" id="Phobius"/>
    </source>
</evidence>
<keyword evidence="4" id="KW-1185">Reference proteome</keyword>
<protein>
    <submittedName>
        <fullName evidence="5">Pathogen-associated molecular patterns-induced protein A70-like</fullName>
    </submittedName>
</protein>
<feature type="compositionally biased region" description="Acidic residues" evidence="1">
    <location>
        <begin position="247"/>
        <end position="256"/>
    </location>
</feature>
<proteinExistence type="predicted"/>
<dbReference type="Proteomes" id="UP000827889">
    <property type="component" value="Chromosome 4"/>
</dbReference>
<dbReference type="PANTHER" id="PTHR33098">
    <property type="entry name" value="COTTON FIBER (DUF761)"/>
    <property type="match status" value="1"/>
</dbReference>
<gene>
    <name evidence="5" type="primary">LOC115740571</name>
</gene>
<feature type="region of interest" description="Disordered" evidence="1">
    <location>
        <begin position="226"/>
        <end position="339"/>
    </location>
</feature>
<feature type="region of interest" description="Disordered" evidence="1">
    <location>
        <begin position="131"/>
        <end position="157"/>
    </location>
</feature>
<accession>A0A8B8P7Q1</accession>
<dbReference type="AlphaFoldDB" id="A0A8B8P7Q1"/>
<evidence type="ECO:0000256" key="1">
    <source>
        <dbReference type="SAM" id="MobiDB-lite"/>
    </source>
</evidence>
<dbReference type="InterPro" id="IPR008480">
    <property type="entry name" value="DUF761_pln"/>
</dbReference>
<keyword evidence="2" id="KW-0812">Transmembrane</keyword>
<feature type="transmembrane region" description="Helical" evidence="2">
    <location>
        <begin position="12"/>
        <end position="33"/>
    </location>
</feature>
<feature type="domain" description="DUF4408" evidence="3">
    <location>
        <begin position="1"/>
        <end position="31"/>
    </location>
</feature>
<keyword evidence="2" id="KW-0472">Membrane</keyword>
<feature type="compositionally biased region" description="Basic and acidic residues" evidence="1">
    <location>
        <begin position="313"/>
        <end position="323"/>
    </location>
</feature>
<dbReference type="Pfam" id="PF05553">
    <property type="entry name" value="DUF761"/>
    <property type="match status" value="1"/>
</dbReference>
<dbReference type="InterPro" id="IPR025520">
    <property type="entry name" value="DUF4408"/>
</dbReference>
<organism evidence="4 5">
    <name type="scientific">Rhodamnia argentea</name>
    <dbReference type="NCBI Taxonomy" id="178133"/>
    <lineage>
        <taxon>Eukaryota</taxon>
        <taxon>Viridiplantae</taxon>
        <taxon>Streptophyta</taxon>
        <taxon>Embryophyta</taxon>
        <taxon>Tracheophyta</taxon>
        <taxon>Spermatophyta</taxon>
        <taxon>Magnoliopsida</taxon>
        <taxon>eudicotyledons</taxon>
        <taxon>Gunneridae</taxon>
        <taxon>Pentapetalae</taxon>
        <taxon>rosids</taxon>
        <taxon>malvids</taxon>
        <taxon>Myrtales</taxon>
        <taxon>Myrtaceae</taxon>
        <taxon>Myrtoideae</taxon>
        <taxon>Myrteae</taxon>
        <taxon>Australasian group</taxon>
        <taxon>Rhodamnia</taxon>
    </lineage>
</organism>
<feature type="compositionally biased region" description="Basic and acidic residues" evidence="1">
    <location>
        <begin position="261"/>
        <end position="278"/>
    </location>
</feature>
<sequence length="378" mass="42535">MWAFMEGWFTPSSLFIFLNLVIGTIVLTSRLGFPRQQPPHHHLGSSSDSPPLARAPSLLDRVRSIDFSLYKFGHPAGGYPEPDAVHYEHSYPEHDFARRAESPPLARAPSLLDRLKSIDFSLYKFDHPAGYPEQDPVPVQGSYPEPQSSHPVESPPLARAPSLVDRLKSFDFDFAFYKFQAPSYAQPQADHDEHSSEQEYADRVEPPRLARTPSLLERLKSINFSSFNRSSEPDPDADALHHLGVDSDSEDDDDDSVPYADADRAPQDHLVRRIRSDSKIASPGEATARLPAKMKKSASERSAFGHFEEDDFVERRRTETAREGKKKSGAAAAAPFEEEGHEIDAKADAFINRFKQHLKLQRLDSLLNYREMLNRGAS</sequence>